<dbReference type="AlphaFoldDB" id="A0A6V2MN01"/>
<name>A0A6V2MN01_EMIHU</name>
<evidence type="ECO:0000313" key="2">
    <source>
        <dbReference type="EMBL" id="CAE0531920.1"/>
    </source>
</evidence>
<gene>
    <name evidence="2" type="ORF">EHUX00137_LOCUS6233</name>
    <name evidence="3" type="ORF">EHUX00137_LOCUS6234</name>
    <name evidence="4" type="ORF">EHUX00137_LOCUS6235</name>
</gene>
<evidence type="ECO:0000313" key="3">
    <source>
        <dbReference type="EMBL" id="CAE0531921.1"/>
    </source>
</evidence>
<sequence length="203" mass="22263">MMLRREPAAPAPAPDADAADAAGWGGWSVTAAELAHKALLYRLMTAPGEGLSPLWEFGSSRDAPPPPVLAARADGLPLPAGEWEELASVYERRAPTAWQLVHVEAHRSEEACLTEQDFEAVLREWCEPRAWKPPPPTLEQRYPLGRRVEARELSRAELNGAVGVVAAHDEERGRVGVRFGDDDEAPPLALRPRNLLLLPPRPE</sequence>
<evidence type="ECO:0000256" key="1">
    <source>
        <dbReference type="SAM" id="MobiDB-lite"/>
    </source>
</evidence>
<feature type="region of interest" description="Disordered" evidence="1">
    <location>
        <begin position="1"/>
        <end position="22"/>
    </location>
</feature>
<accession>A0A6V2MN01</accession>
<dbReference type="EMBL" id="HBIR01009029">
    <property type="protein sequence ID" value="CAE0531922.1"/>
    <property type="molecule type" value="Transcribed_RNA"/>
</dbReference>
<reference evidence="4" key="1">
    <citation type="submission" date="2021-01" db="EMBL/GenBank/DDBJ databases">
        <authorList>
            <person name="Corre E."/>
            <person name="Pelletier E."/>
            <person name="Niang G."/>
            <person name="Scheremetjew M."/>
            <person name="Finn R."/>
            <person name="Kale V."/>
            <person name="Holt S."/>
            <person name="Cochrane G."/>
            <person name="Meng A."/>
            <person name="Brown T."/>
            <person name="Cohen L."/>
        </authorList>
    </citation>
    <scope>NUCLEOTIDE SEQUENCE</scope>
    <source>
        <strain evidence="4">379</strain>
    </source>
</reference>
<protein>
    <submittedName>
        <fullName evidence="4">Uncharacterized protein</fullName>
    </submittedName>
</protein>
<dbReference type="EMBL" id="HBIR01009027">
    <property type="protein sequence ID" value="CAE0531920.1"/>
    <property type="molecule type" value="Transcribed_RNA"/>
</dbReference>
<evidence type="ECO:0000313" key="4">
    <source>
        <dbReference type="EMBL" id="CAE0531922.1"/>
    </source>
</evidence>
<organism evidence="4">
    <name type="scientific">Emiliania huxleyi</name>
    <name type="common">Coccolithophore</name>
    <name type="synonym">Pontosphaera huxleyi</name>
    <dbReference type="NCBI Taxonomy" id="2903"/>
    <lineage>
        <taxon>Eukaryota</taxon>
        <taxon>Haptista</taxon>
        <taxon>Haptophyta</taxon>
        <taxon>Prymnesiophyceae</taxon>
        <taxon>Isochrysidales</taxon>
        <taxon>Noelaerhabdaceae</taxon>
        <taxon>Emiliania</taxon>
    </lineage>
</organism>
<proteinExistence type="predicted"/>
<dbReference type="EMBL" id="HBIR01009028">
    <property type="protein sequence ID" value="CAE0531921.1"/>
    <property type="molecule type" value="Transcribed_RNA"/>
</dbReference>